<evidence type="ECO:0000313" key="1">
    <source>
        <dbReference type="EMBL" id="CCD48763.1"/>
    </source>
</evidence>
<gene>
    <name evidence="1" type="ORF">BofuT4_uP034050.1</name>
</gene>
<accession>G2Y835</accession>
<evidence type="ECO:0000313" key="2">
    <source>
        <dbReference type="Proteomes" id="UP000008177"/>
    </source>
</evidence>
<organism evidence="1 2">
    <name type="scientific">Botryotinia fuckeliana (strain T4)</name>
    <name type="common">Noble rot fungus</name>
    <name type="synonym">Botrytis cinerea</name>
    <dbReference type="NCBI Taxonomy" id="999810"/>
    <lineage>
        <taxon>Eukaryota</taxon>
        <taxon>Fungi</taxon>
        <taxon>Dikarya</taxon>
        <taxon>Ascomycota</taxon>
        <taxon>Pezizomycotina</taxon>
        <taxon>Leotiomycetes</taxon>
        <taxon>Helotiales</taxon>
        <taxon>Sclerotiniaceae</taxon>
        <taxon>Botrytis</taxon>
    </lineage>
</organism>
<name>G2Y835_BOTF4</name>
<dbReference type="HOGENOM" id="CLU_2941448_0_0_1"/>
<dbReference type="Proteomes" id="UP000008177">
    <property type="component" value="Unplaced contigs"/>
</dbReference>
<protein>
    <submittedName>
        <fullName evidence="1">Uncharacterized protein</fullName>
    </submittedName>
</protein>
<dbReference type="EMBL" id="FQ790296">
    <property type="protein sequence ID" value="CCD48763.1"/>
    <property type="molecule type" value="Genomic_DNA"/>
</dbReference>
<dbReference type="InParanoid" id="G2Y835"/>
<proteinExistence type="predicted"/>
<dbReference type="AlphaFoldDB" id="G2Y835"/>
<sequence length="60" mass="6713">MQPKYVVVAVLNQNAGSPPKPRAPSKLRGLFSAQSFSSYIEFDCFAVFCFLYMPFNTLST</sequence>
<reference evidence="2" key="1">
    <citation type="journal article" date="2011" name="PLoS Genet.">
        <title>Genomic analysis of the necrotrophic fungal pathogens Sclerotinia sclerotiorum and Botrytis cinerea.</title>
        <authorList>
            <person name="Amselem J."/>
            <person name="Cuomo C.A."/>
            <person name="van Kan J.A."/>
            <person name="Viaud M."/>
            <person name="Benito E.P."/>
            <person name="Couloux A."/>
            <person name="Coutinho P.M."/>
            <person name="de Vries R.P."/>
            <person name="Dyer P.S."/>
            <person name="Fillinger S."/>
            <person name="Fournier E."/>
            <person name="Gout L."/>
            <person name="Hahn M."/>
            <person name="Kohn L."/>
            <person name="Lapalu N."/>
            <person name="Plummer K.M."/>
            <person name="Pradier J.M."/>
            <person name="Quevillon E."/>
            <person name="Sharon A."/>
            <person name="Simon A."/>
            <person name="ten Have A."/>
            <person name="Tudzynski B."/>
            <person name="Tudzynski P."/>
            <person name="Wincker P."/>
            <person name="Andrew M."/>
            <person name="Anthouard V."/>
            <person name="Beever R.E."/>
            <person name="Beffa R."/>
            <person name="Benoit I."/>
            <person name="Bouzid O."/>
            <person name="Brault B."/>
            <person name="Chen Z."/>
            <person name="Choquer M."/>
            <person name="Collemare J."/>
            <person name="Cotton P."/>
            <person name="Danchin E.G."/>
            <person name="Da Silva C."/>
            <person name="Gautier A."/>
            <person name="Giraud C."/>
            <person name="Giraud T."/>
            <person name="Gonzalez C."/>
            <person name="Grossetete S."/>
            <person name="Guldener U."/>
            <person name="Henrissat B."/>
            <person name="Howlett B.J."/>
            <person name="Kodira C."/>
            <person name="Kretschmer M."/>
            <person name="Lappartient A."/>
            <person name="Leroch M."/>
            <person name="Levis C."/>
            <person name="Mauceli E."/>
            <person name="Neuveglise C."/>
            <person name="Oeser B."/>
            <person name="Pearson M."/>
            <person name="Poulain J."/>
            <person name="Poussereau N."/>
            <person name="Quesneville H."/>
            <person name="Rascle C."/>
            <person name="Schumacher J."/>
            <person name="Segurens B."/>
            <person name="Sexton A."/>
            <person name="Silva E."/>
            <person name="Sirven C."/>
            <person name="Soanes D.M."/>
            <person name="Talbot N.J."/>
            <person name="Templeton M."/>
            <person name="Yandava C."/>
            <person name="Yarden O."/>
            <person name="Zeng Q."/>
            <person name="Rollins J.A."/>
            <person name="Lebrun M.H."/>
            <person name="Dickman M."/>
        </authorList>
    </citation>
    <scope>NUCLEOTIDE SEQUENCE [LARGE SCALE GENOMIC DNA]</scope>
    <source>
        <strain evidence="2">T4</strain>
    </source>
</reference>